<dbReference type="EMBL" id="JAAWVT010000002">
    <property type="protein sequence ID" value="NKG20517.1"/>
    <property type="molecule type" value="Genomic_DNA"/>
</dbReference>
<proteinExistence type="predicted"/>
<keyword evidence="2" id="KW-1185">Reference proteome</keyword>
<dbReference type="RefSeq" id="WP_168151384.1">
    <property type="nucleotide sequence ID" value="NZ_JAAWVT010000002.1"/>
</dbReference>
<dbReference type="Proteomes" id="UP000746595">
    <property type="component" value="Unassembled WGS sequence"/>
</dbReference>
<sequence length="333" mass="35312">MSESTDQYALPADYSDHVFGVLLAAADGAAHARDGQEPGETETLALYLLDGLLEALEWAHEGVASDEAACMWLAALRWYKLVNKSYPVDAPEPQPRWIDEAFAGAPDFATGDTQNLLALDNKDMASTGRPLFPEANSTGVLTRAAFMALLPRVDEATTAKIATDAAALTHGHPAAHRAAAAAALVVRSALESGTDSISRWAALVQEFDVQDLETPQTDIDAVDTELDAVEDATNDAELRDEEQSEALDLSAGAGLVRAVKYVTLALKNADPKACYDALFDALGEEPDVETAAFATTLLAAVQGTDAVAHRPASEIDPILDAMHDRWVALTAGK</sequence>
<evidence type="ECO:0000313" key="2">
    <source>
        <dbReference type="Proteomes" id="UP000746595"/>
    </source>
</evidence>
<organism evidence="1 2">
    <name type="scientific">Paeniglutamicibacter terrestris</name>
    <dbReference type="NCBI Taxonomy" id="2723403"/>
    <lineage>
        <taxon>Bacteria</taxon>
        <taxon>Bacillati</taxon>
        <taxon>Actinomycetota</taxon>
        <taxon>Actinomycetes</taxon>
        <taxon>Micrococcales</taxon>
        <taxon>Micrococcaceae</taxon>
        <taxon>Paeniglutamicibacter</taxon>
    </lineage>
</organism>
<dbReference type="SUPFAM" id="SSF101478">
    <property type="entry name" value="ADP-ribosylglycohydrolase"/>
    <property type="match status" value="1"/>
</dbReference>
<dbReference type="InterPro" id="IPR036705">
    <property type="entry name" value="Ribosyl_crysJ1_sf"/>
</dbReference>
<dbReference type="Gene3D" id="1.10.4080.10">
    <property type="entry name" value="ADP-ribosylation/Crystallin J1"/>
    <property type="match status" value="1"/>
</dbReference>
<accession>A0ABX1G2P7</accession>
<gene>
    <name evidence="1" type="ORF">HED64_07300</name>
</gene>
<reference evidence="1 2" key="1">
    <citation type="submission" date="2020-04" db="EMBL/GenBank/DDBJ databases">
        <title>Paeniglutamicibacter sp. ANT13_2, a novel actinomycete isolated from sediment in Antarctica.</title>
        <authorList>
            <person name="Sakdapetsiri C."/>
            <person name="Pinyakong O."/>
        </authorList>
    </citation>
    <scope>NUCLEOTIDE SEQUENCE [LARGE SCALE GENOMIC DNA]</scope>
    <source>
        <strain evidence="1 2">ANT13_2</strain>
    </source>
</reference>
<dbReference type="Pfam" id="PF03747">
    <property type="entry name" value="ADP_ribosyl_GH"/>
    <property type="match status" value="1"/>
</dbReference>
<dbReference type="InterPro" id="IPR005502">
    <property type="entry name" value="Ribosyl_crysJ1"/>
</dbReference>
<name>A0ABX1G2P7_9MICC</name>
<evidence type="ECO:0008006" key="3">
    <source>
        <dbReference type="Google" id="ProtNLM"/>
    </source>
</evidence>
<protein>
    <recommendedName>
        <fullName evidence="3">ADP-ribosylglycohydrolase family protein</fullName>
    </recommendedName>
</protein>
<comment type="caution">
    <text evidence="1">The sequence shown here is derived from an EMBL/GenBank/DDBJ whole genome shotgun (WGS) entry which is preliminary data.</text>
</comment>
<evidence type="ECO:0000313" key="1">
    <source>
        <dbReference type="EMBL" id="NKG20517.1"/>
    </source>
</evidence>